<dbReference type="Pfam" id="PF00147">
    <property type="entry name" value="Fibrinogen_C"/>
    <property type="match status" value="1"/>
</dbReference>
<dbReference type="PROSITE" id="PS00514">
    <property type="entry name" value="FIBRINOGEN_C_1"/>
    <property type="match status" value="1"/>
</dbReference>
<evidence type="ECO:0000313" key="9">
    <source>
        <dbReference type="Proteomes" id="UP000264800"/>
    </source>
</evidence>
<dbReference type="InterPro" id="IPR036056">
    <property type="entry name" value="Fibrinogen-like_C"/>
</dbReference>
<organism evidence="8 9">
    <name type="scientific">Kryptolebias marmoratus</name>
    <name type="common">Mangrove killifish</name>
    <name type="synonym">Rivulus marmoratus</name>
    <dbReference type="NCBI Taxonomy" id="37003"/>
    <lineage>
        <taxon>Eukaryota</taxon>
        <taxon>Metazoa</taxon>
        <taxon>Chordata</taxon>
        <taxon>Craniata</taxon>
        <taxon>Vertebrata</taxon>
        <taxon>Euteleostomi</taxon>
        <taxon>Actinopterygii</taxon>
        <taxon>Neopterygii</taxon>
        <taxon>Teleostei</taxon>
        <taxon>Neoteleostei</taxon>
        <taxon>Acanthomorphata</taxon>
        <taxon>Ovalentaria</taxon>
        <taxon>Atherinomorphae</taxon>
        <taxon>Cyprinodontiformes</taxon>
        <taxon>Rivulidae</taxon>
        <taxon>Kryptolebias</taxon>
    </lineage>
</organism>
<dbReference type="InterPro" id="IPR020837">
    <property type="entry name" value="Fibrinogen_CS"/>
</dbReference>
<dbReference type="InterPro" id="IPR002181">
    <property type="entry name" value="Fibrinogen_a/b/g_C_dom"/>
</dbReference>
<evidence type="ECO:0000256" key="4">
    <source>
        <dbReference type="ARBA" id="ARBA00023054"/>
    </source>
</evidence>
<dbReference type="PROSITE" id="PS51406">
    <property type="entry name" value="FIBRINOGEN_C_2"/>
    <property type="match status" value="1"/>
</dbReference>
<dbReference type="Ensembl" id="ENSKMAT00000008300.1">
    <property type="protein sequence ID" value="ENSKMAP00000008173.1"/>
    <property type="gene ID" value="ENSKMAG00000006156.1"/>
</dbReference>
<name>A0A3Q2ZWD8_KRYMA</name>
<dbReference type="SMART" id="SM00186">
    <property type="entry name" value="FBG"/>
    <property type="match status" value="1"/>
</dbReference>
<evidence type="ECO:0000256" key="1">
    <source>
        <dbReference type="ARBA" id="ARBA00004613"/>
    </source>
</evidence>
<dbReference type="GeneTree" id="ENSGT00940000157946"/>
<keyword evidence="3" id="KW-0732">Signal</keyword>
<evidence type="ECO:0000313" key="8">
    <source>
        <dbReference type="Ensembl" id="ENSKMAP00000008173.1"/>
    </source>
</evidence>
<dbReference type="AlphaFoldDB" id="A0A3Q2ZWD8"/>
<dbReference type="InterPro" id="IPR037579">
    <property type="entry name" value="FIB_ANG-like"/>
</dbReference>
<proteinExistence type="predicted"/>
<keyword evidence="4" id="KW-0175">Coiled coil</keyword>
<dbReference type="Gene3D" id="3.90.215.10">
    <property type="entry name" value="Gamma Fibrinogen, chain A, domain 1"/>
    <property type="match status" value="1"/>
</dbReference>
<keyword evidence="2" id="KW-0964">Secreted</keyword>
<dbReference type="InterPro" id="IPR014716">
    <property type="entry name" value="Fibrinogen_a/b/g_C_1"/>
</dbReference>
<dbReference type="CDD" id="cd00087">
    <property type="entry name" value="FReD"/>
    <property type="match status" value="1"/>
</dbReference>
<dbReference type="SUPFAM" id="SSF56496">
    <property type="entry name" value="Fibrinogen C-terminal domain-like"/>
    <property type="match status" value="1"/>
</dbReference>
<reference evidence="8" key="2">
    <citation type="submission" date="2025-09" db="UniProtKB">
        <authorList>
            <consortium name="Ensembl"/>
        </authorList>
    </citation>
    <scope>IDENTIFICATION</scope>
</reference>
<evidence type="ECO:0000256" key="3">
    <source>
        <dbReference type="ARBA" id="ARBA00022729"/>
    </source>
</evidence>
<dbReference type="NCBIfam" id="NF040941">
    <property type="entry name" value="GGGWT_bact"/>
    <property type="match status" value="1"/>
</dbReference>
<feature type="domain" description="Fibrinogen C-terminal" evidence="7">
    <location>
        <begin position="3"/>
        <end position="237"/>
    </location>
</feature>
<dbReference type="FunFam" id="3.90.215.10:FF:000001">
    <property type="entry name" value="Tenascin isoform 1"/>
    <property type="match status" value="1"/>
</dbReference>
<dbReference type="PANTHER" id="PTHR47221">
    <property type="entry name" value="FIBRINOGEN ALPHA CHAIN"/>
    <property type="match status" value="1"/>
</dbReference>
<evidence type="ECO:0000259" key="7">
    <source>
        <dbReference type="PROSITE" id="PS51406"/>
    </source>
</evidence>
<accession>A0A3Q2ZWD8</accession>
<dbReference type="PANTHER" id="PTHR47221:SF6">
    <property type="entry name" value="FIBRINOGEN ALPHA CHAIN"/>
    <property type="match status" value="1"/>
</dbReference>
<evidence type="ECO:0000256" key="6">
    <source>
        <dbReference type="ARBA" id="ARBA00023180"/>
    </source>
</evidence>
<keyword evidence="6" id="KW-0325">Glycoprotein</keyword>
<dbReference type="GO" id="GO:0005576">
    <property type="term" value="C:extracellular region"/>
    <property type="evidence" value="ECO:0007669"/>
    <property type="project" value="UniProtKB-SubCell"/>
</dbReference>
<reference evidence="8" key="1">
    <citation type="submission" date="2025-08" db="UniProtKB">
        <authorList>
            <consortium name="Ensembl"/>
        </authorList>
    </citation>
    <scope>IDENTIFICATION</scope>
</reference>
<keyword evidence="9" id="KW-1185">Reference proteome</keyword>
<protein>
    <submittedName>
        <fullName evidence="8">Fibrinogen like 2</fullName>
    </submittedName>
</protein>
<dbReference type="OMA" id="INADHWI"/>
<dbReference type="Proteomes" id="UP000264800">
    <property type="component" value="Unplaced"/>
</dbReference>
<sequence>MGPKTSDLMRDCSDHLLRGQTRSGVYLVTPDLRSSSFQVFCDMERAGGGWTVLQRRQDGSVSFNRTWAEYRSGFGVLDGGEFWLGNRLIHLLTRDRDMALRVELKDFDDVTEHARYEHFRVAGERQRYRLTVGGYSGTAGDALRFSSRYDHNNRAFTTPDRDHDRYPSGNCGAYYSSGWWFDACMAANLNGKYYVGNYKGVRDGVFWGTWHNISREYYPTNERQSFKSVRMMIRPKSFAP</sequence>
<evidence type="ECO:0000256" key="2">
    <source>
        <dbReference type="ARBA" id="ARBA00022525"/>
    </source>
</evidence>
<comment type="subcellular location">
    <subcellularLocation>
        <location evidence="1">Secreted</location>
    </subcellularLocation>
</comment>
<dbReference type="GO" id="GO:0007596">
    <property type="term" value="P:blood coagulation"/>
    <property type="evidence" value="ECO:0007669"/>
    <property type="project" value="InterPro"/>
</dbReference>
<keyword evidence="5" id="KW-1015">Disulfide bond</keyword>
<evidence type="ECO:0000256" key="5">
    <source>
        <dbReference type="ARBA" id="ARBA00023157"/>
    </source>
</evidence>